<dbReference type="InterPro" id="IPR006153">
    <property type="entry name" value="Cation/H_exchanger_TM"/>
</dbReference>
<evidence type="ECO:0000256" key="6">
    <source>
        <dbReference type="ARBA" id="ARBA00023053"/>
    </source>
</evidence>
<dbReference type="Pfam" id="PF00999">
    <property type="entry name" value="Na_H_Exchanger"/>
    <property type="match status" value="1"/>
</dbReference>
<comment type="subcellular location">
    <subcellularLocation>
        <location evidence="1">Cell membrane</location>
        <topology evidence="1">Multi-pass membrane protein</topology>
    </subcellularLocation>
</comment>
<dbReference type="InterPro" id="IPR018422">
    <property type="entry name" value="Cation/H_exchanger_CPA1"/>
</dbReference>
<dbReference type="InterPro" id="IPR014710">
    <property type="entry name" value="RmlC-like_jellyroll"/>
</dbReference>
<keyword evidence="6" id="KW-0915">Sodium</keyword>
<keyword evidence="9" id="KW-0739">Sodium transport</keyword>
<dbReference type="InterPro" id="IPR005821">
    <property type="entry name" value="Ion_trans_dom"/>
</dbReference>
<feature type="transmembrane region" description="Helical" evidence="10">
    <location>
        <begin position="84"/>
        <end position="102"/>
    </location>
</feature>
<protein>
    <recommendedName>
        <fullName evidence="11">Cyclic nucleotide-binding domain-containing protein</fullName>
    </recommendedName>
</protein>
<evidence type="ECO:0000313" key="13">
    <source>
        <dbReference type="Proteomes" id="UP001642540"/>
    </source>
</evidence>
<sequence>MGDTTRKRFSIYFIHLRKKYVAYGVGILVGLSLLAVADAAKAATGFTVGQPVKEYEVIHEDVFCEKLEKKVRQCSRLNSNHLKFYFSLFAAIAWGAAVRTVINTFELSIPYTVVLTITGLVIGMGSRVSSAFCTSWSITPPEIILYVFLPVLLFESAFSMKSHVFVRSSMQILIVALPGMAFTAFMTALGCQQFMTEYGWTFNQASLFGAIVSATDPVAVVAILRESGTSEMLSVMIEGESLLNDGVAILMYEIFKEIVEKPDEMGDHTADIALKFVRITIGGPTFGYIMAKITIFCLGSIFNDAATEITITLVSAYMTYFVGEFYLHVSGVMAVVILGVTISAESTAISPEVVHIVHQFWQMMSFLANTVLFVILGIVISETAINSYETSDGYYAIWLYFTLNIIRFLMLILLSPLLSRVGYGIEWRNLLVMMWGGLRGAVGICLALEVFRNKKLCMYKKIGPKFLLQTAAVVILTLIINGSTTKSLLDSLGITTLSIGKLQDMANAVKNISSSRLRSIAVMKHDRFLADSNWEIVHKFTHLKDPYAKKHKAHDEKTRKLLEKKLKQKSANVLQYNSLAPTGAPSNVEESGLTGQREIKEDSEEFKGIMEETRLRVLKAYKISFWRQYEKGTLSEQAVRILVSAVEAREDQLLTMIHCADLRHNWEITGFFVNLRNKIYSFMYDDMYPPKPRSRWRHPFHWLTTKSWFHGIIYMIIFLNVIPIAIQTHYDNISTRDPEAEKILQIVTTVFTCLYTMEFLLLWIGRGIKDYFSNTWNWIDFLVLCASIVEELLTRLADNTASGGLVQTPWIKSFRLIRFVRLLRWFKPIFPLLNRFLESRINDRLFLGYDIGRGYVQSMEDTLKFLPQMTTHERVAWKFQAVLHRDRLQTVKELALLQQLHPGVVAAVKTRHASRAICNQMRDTLTNLKENGLLNEKEFDLLNGKIEENMTRLWSLPSSFKEATPESLVANLSWVLGSEALRMYFTEKAAVKNYKAGDVLYKKGDPSNGLHMVVSGLVRLHFEPTENDEVQRNLAKGLIPNTEMFLDPNFMSEEDDYLGCGLIIGELGTLTRHSRASSIRCETEVVLFHWSQSVIDFGIGTYKGPYDSLESRLWRSFGVKFATEFLQTDIKSNYATWTTDKIRSHLEEAIVPVGEIANVIDIPEEVTDCILIYGQCKCQQTGETFIAPYSLPTTAGENYIPIDGDENIFRVLIVADYEALQSVRSSAVLSPVQMCITKGPVMKDMGDILGERDDAGINKDGTKSRLFARRSTLNPVPPSERRSSKLLPTRRSLVNL</sequence>
<feature type="transmembrane region" description="Helical" evidence="10">
    <location>
        <begin position="325"/>
        <end position="344"/>
    </location>
</feature>
<keyword evidence="2" id="KW-0813">Transport</keyword>
<gene>
    <name evidence="12" type="ORF">ODALV1_LOCUS19562</name>
</gene>
<organism evidence="12 13">
    <name type="scientific">Orchesella dallaii</name>
    <dbReference type="NCBI Taxonomy" id="48710"/>
    <lineage>
        <taxon>Eukaryota</taxon>
        <taxon>Metazoa</taxon>
        <taxon>Ecdysozoa</taxon>
        <taxon>Arthropoda</taxon>
        <taxon>Hexapoda</taxon>
        <taxon>Collembola</taxon>
        <taxon>Entomobryomorpha</taxon>
        <taxon>Entomobryoidea</taxon>
        <taxon>Orchesellidae</taxon>
        <taxon>Orchesellinae</taxon>
        <taxon>Orchesella</taxon>
    </lineage>
</organism>
<keyword evidence="4 10" id="KW-0812">Transmembrane</keyword>
<evidence type="ECO:0000256" key="10">
    <source>
        <dbReference type="SAM" id="Phobius"/>
    </source>
</evidence>
<dbReference type="CDD" id="cd00038">
    <property type="entry name" value="CAP_ED"/>
    <property type="match status" value="1"/>
</dbReference>
<feature type="transmembrane region" description="Helical" evidence="10">
    <location>
        <begin position="109"/>
        <end position="128"/>
    </location>
</feature>
<feature type="transmembrane region" description="Helical" evidence="10">
    <location>
        <begin position="172"/>
        <end position="195"/>
    </location>
</feature>
<dbReference type="InterPro" id="IPR000595">
    <property type="entry name" value="cNMP-bd_dom"/>
</dbReference>
<dbReference type="PANTHER" id="PTHR10110:SF86">
    <property type="entry name" value="SODIUM_HYDROGEN EXCHANGER 7"/>
    <property type="match status" value="1"/>
</dbReference>
<comment type="caution">
    <text evidence="12">The sequence shown here is derived from an EMBL/GenBank/DDBJ whole genome shotgun (WGS) entry which is preliminary data.</text>
</comment>
<evidence type="ECO:0000259" key="11">
    <source>
        <dbReference type="PROSITE" id="PS50042"/>
    </source>
</evidence>
<dbReference type="InterPro" id="IPR018490">
    <property type="entry name" value="cNMP-bd_dom_sf"/>
</dbReference>
<keyword evidence="5 10" id="KW-1133">Transmembrane helix</keyword>
<reference evidence="12 13" key="1">
    <citation type="submission" date="2024-08" db="EMBL/GenBank/DDBJ databases">
        <authorList>
            <person name="Cucini C."/>
            <person name="Frati F."/>
        </authorList>
    </citation>
    <scope>NUCLEOTIDE SEQUENCE [LARGE SCALE GENOMIC DNA]</scope>
</reference>
<keyword evidence="7" id="KW-0406">Ion transport</keyword>
<evidence type="ECO:0000256" key="2">
    <source>
        <dbReference type="ARBA" id="ARBA00022448"/>
    </source>
</evidence>
<dbReference type="SUPFAM" id="SSF81324">
    <property type="entry name" value="Voltage-gated potassium channels"/>
    <property type="match status" value="1"/>
</dbReference>
<feature type="transmembrane region" description="Helical" evidence="10">
    <location>
        <begin position="746"/>
        <end position="764"/>
    </location>
</feature>
<name>A0ABP1R7D8_9HEXA</name>
<dbReference type="EMBL" id="CAXLJM020000066">
    <property type="protein sequence ID" value="CAL8121846.1"/>
    <property type="molecule type" value="Genomic_DNA"/>
</dbReference>
<evidence type="ECO:0000256" key="9">
    <source>
        <dbReference type="ARBA" id="ARBA00023201"/>
    </source>
</evidence>
<evidence type="ECO:0000256" key="5">
    <source>
        <dbReference type="ARBA" id="ARBA00022989"/>
    </source>
</evidence>
<dbReference type="PANTHER" id="PTHR10110">
    <property type="entry name" value="SODIUM/HYDROGEN EXCHANGER"/>
    <property type="match status" value="1"/>
</dbReference>
<feature type="transmembrane region" description="Helical" evidence="10">
    <location>
        <begin position="430"/>
        <end position="451"/>
    </location>
</feature>
<evidence type="ECO:0000256" key="1">
    <source>
        <dbReference type="ARBA" id="ARBA00004651"/>
    </source>
</evidence>
<accession>A0ABP1R7D8</accession>
<evidence type="ECO:0000313" key="12">
    <source>
        <dbReference type="EMBL" id="CAL8121846.1"/>
    </source>
</evidence>
<feature type="transmembrane region" description="Helical" evidence="10">
    <location>
        <begin position="397"/>
        <end position="418"/>
    </location>
</feature>
<dbReference type="Pfam" id="PF00520">
    <property type="entry name" value="Ion_trans"/>
    <property type="match status" value="1"/>
</dbReference>
<keyword evidence="13" id="KW-1185">Reference proteome</keyword>
<dbReference type="Gene3D" id="6.10.140.1330">
    <property type="match status" value="1"/>
</dbReference>
<evidence type="ECO:0000256" key="7">
    <source>
        <dbReference type="ARBA" id="ARBA00023065"/>
    </source>
</evidence>
<dbReference type="Pfam" id="PF00027">
    <property type="entry name" value="cNMP_binding"/>
    <property type="match status" value="1"/>
</dbReference>
<dbReference type="InterPro" id="IPR027359">
    <property type="entry name" value="Volt_channel_dom_sf"/>
</dbReference>
<dbReference type="PROSITE" id="PS50042">
    <property type="entry name" value="CNMP_BINDING_3"/>
    <property type="match status" value="1"/>
</dbReference>
<evidence type="ECO:0000256" key="8">
    <source>
        <dbReference type="ARBA" id="ARBA00023136"/>
    </source>
</evidence>
<evidence type="ECO:0000256" key="4">
    <source>
        <dbReference type="ARBA" id="ARBA00022692"/>
    </source>
</evidence>
<feature type="domain" description="Cyclic nucleotide-binding" evidence="11">
    <location>
        <begin position="992"/>
        <end position="1088"/>
    </location>
</feature>
<keyword evidence="8 10" id="KW-0472">Membrane</keyword>
<feature type="transmembrane region" description="Helical" evidence="10">
    <location>
        <begin position="364"/>
        <end position="385"/>
    </location>
</feature>
<keyword evidence="3" id="KW-1003">Cell membrane</keyword>
<feature type="transmembrane region" description="Helical" evidence="10">
    <location>
        <begin position="707"/>
        <end position="726"/>
    </location>
</feature>
<dbReference type="SUPFAM" id="SSF51206">
    <property type="entry name" value="cAMP-binding domain-like"/>
    <property type="match status" value="1"/>
</dbReference>
<evidence type="ECO:0000256" key="3">
    <source>
        <dbReference type="ARBA" id="ARBA00022475"/>
    </source>
</evidence>
<dbReference type="Gene3D" id="1.20.120.350">
    <property type="entry name" value="Voltage-gated potassium channels. Chain C"/>
    <property type="match status" value="1"/>
</dbReference>
<dbReference type="Gene3D" id="2.60.120.10">
    <property type="entry name" value="Jelly Rolls"/>
    <property type="match status" value="1"/>
</dbReference>
<proteinExistence type="predicted"/>
<feature type="transmembrane region" description="Helical" evidence="10">
    <location>
        <begin position="20"/>
        <end position="37"/>
    </location>
</feature>
<feature type="transmembrane region" description="Helical" evidence="10">
    <location>
        <begin position="143"/>
        <end position="160"/>
    </location>
</feature>
<dbReference type="Proteomes" id="UP001642540">
    <property type="component" value="Unassembled WGS sequence"/>
</dbReference>